<evidence type="ECO:0000313" key="4">
    <source>
        <dbReference type="Proteomes" id="UP000317716"/>
    </source>
</evidence>
<dbReference type="InterPro" id="IPR050194">
    <property type="entry name" value="Glycosyltransferase_grp1"/>
</dbReference>
<dbReference type="PANTHER" id="PTHR45947:SF3">
    <property type="entry name" value="SULFOQUINOVOSYL TRANSFERASE SQD2"/>
    <property type="match status" value="1"/>
</dbReference>
<dbReference type="GO" id="GO:0016757">
    <property type="term" value="F:glycosyltransferase activity"/>
    <property type="evidence" value="ECO:0007669"/>
    <property type="project" value="TreeGrafter"/>
</dbReference>
<dbReference type="Proteomes" id="UP000317716">
    <property type="component" value="Unassembled WGS sequence"/>
</dbReference>
<dbReference type="Pfam" id="PF13439">
    <property type="entry name" value="Glyco_transf_4"/>
    <property type="match status" value="1"/>
</dbReference>
<comment type="caution">
    <text evidence="3">The sequence shown here is derived from an EMBL/GenBank/DDBJ whole genome shotgun (WGS) entry which is preliminary data.</text>
</comment>
<evidence type="ECO:0000313" key="3">
    <source>
        <dbReference type="EMBL" id="TMQ49992.1"/>
    </source>
</evidence>
<dbReference type="CDD" id="cd03801">
    <property type="entry name" value="GT4_PimA-like"/>
    <property type="match status" value="1"/>
</dbReference>
<evidence type="ECO:0000256" key="1">
    <source>
        <dbReference type="SAM" id="MobiDB-lite"/>
    </source>
</evidence>
<protein>
    <submittedName>
        <fullName evidence="3">Glycosyltransferase family 4 protein</fullName>
    </submittedName>
</protein>
<dbReference type="Pfam" id="PF13692">
    <property type="entry name" value="Glyco_trans_1_4"/>
    <property type="match status" value="1"/>
</dbReference>
<feature type="region of interest" description="Disordered" evidence="1">
    <location>
        <begin position="1"/>
        <end position="20"/>
    </location>
</feature>
<dbReference type="Gene3D" id="3.40.50.2000">
    <property type="entry name" value="Glycogen Phosphorylase B"/>
    <property type="match status" value="2"/>
</dbReference>
<organism evidence="3 4">
    <name type="scientific">Eiseniibacteriota bacterium</name>
    <dbReference type="NCBI Taxonomy" id="2212470"/>
    <lineage>
        <taxon>Bacteria</taxon>
        <taxon>Candidatus Eiseniibacteriota</taxon>
    </lineage>
</organism>
<feature type="domain" description="Glycosyltransferase subfamily 4-like N-terminal" evidence="2">
    <location>
        <begin position="41"/>
        <end position="203"/>
    </location>
</feature>
<keyword evidence="3" id="KW-0808">Transferase</keyword>
<dbReference type="SUPFAM" id="SSF53756">
    <property type="entry name" value="UDP-Glycosyltransferase/glycogen phosphorylase"/>
    <property type="match status" value="1"/>
</dbReference>
<proteinExistence type="predicted"/>
<sequence>MVHLPAAVGDRSGRRARAGGCRRESAGVRIGIVTQSYYPRYGGVTEHVHHTALELRERGHDVTIVTSRFRQGEAENAPGVVRIGYNIMIPFNGAFVDLAVGMRLKAQLRSLMRAYHFDVVHVHAPLVPTLPLLAVQAAECPIVGTFHTTGGRSRLLEWMRGMLQPIVGRLSARIAVSETAHEYAARYFPGEYHVIPNGVDVERFHPRVAPIARWRDPDHDNILFVGRLDPRKGVQLLLDCMPEVVERTNGRARLLLVGDSYLRLKYQSSVPGAMRQHVHFLGHVPSQELPRWYATGDVFVSPATGNESFGIVLLEAMAAGRTVVASDIPGYRSVVTPDVNGVMFRPGDREALARTLSRLVNDPERRVVLGARGRARALEFAWPRVTDRLEAVYRDVRVRRATVHSAA</sequence>
<accession>A0A538SF42</accession>
<feature type="compositionally biased region" description="Low complexity" evidence="1">
    <location>
        <begin position="1"/>
        <end position="10"/>
    </location>
</feature>
<evidence type="ECO:0000259" key="2">
    <source>
        <dbReference type="Pfam" id="PF13439"/>
    </source>
</evidence>
<gene>
    <name evidence="3" type="ORF">E6K72_11840</name>
</gene>
<dbReference type="EMBL" id="VBOS01000430">
    <property type="protein sequence ID" value="TMQ49992.1"/>
    <property type="molecule type" value="Genomic_DNA"/>
</dbReference>
<name>A0A538SF42_UNCEI</name>
<dbReference type="PANTHER" id="PTHR45947">
    <property type="entry name" value="SULFOQUINOVOSYL TRANSFERASE SQD2"/>
    <property type="match status" value="1"/>
</dbReference>
<dbReference type="AlphaFoldDB" id="A0A538SF42"/>
<reference evidence="3 4" key="1">
    <citation type="journal article" date="2019" name="Nat. Microbiol.">
        <title>Mediterranean grassland soil C-N compound turnover is dependent on rainfall and depth, and is mediated by genomically divergent microorganisms.</title>
        <authorList>
            <person name="Diamond S."/>
            <person name="Andeer P.F."/>
            <person name="Li Z."/>
            <person name="Crits-Christoph A."/>
            <person name="Burstein D."/>
            <person name="Anantharaman K."/>
            <person name="Lane K.R."/>
            <person name="Thomas B.C."/>
            <person name="Pan C."/>
            <person name="Northen T.R."/>
            <person name="Banfield J.F."/>
        </authorList>
    </citation>
    <scope>NUCLEOTIDE SEQUENCE [LARGE SCALE GENOMIC DNA]</scope>
    <source>
        <strain evidence="3">WS_2</strain>
    </source>
</reference>
<dbReference type="InterPro" id="IPR028098">
    <property type="entry name" value="Glyco_trans_4-like_N"/>
</dbReference>